<dbReference type="SUPFAM" id="SSF52047">
    <property type="entry name" value="RNI-like"/>
    <property type="match status" value="1"/>
</dbReference>
<dbReference type="AlphaFoldDB" id="A0A815DY80"/>
<keyword evidence="4" id="KW-1185">Reference proteome</keyword>
<feature type="domain" description="F-box" evidence="1">
    <location>
        <begin position="4"/>
        <end position="51"/>
    </location>
</feature>
<dbReference type="EMBL" id="CAJNOM010000907">
    <property type="protein sequence ID" value="CAF1577014.1"/>
    <property type="molecule type" value="Genomic_DNA"/>
</dbReference>
<dbReference type="PROSITE" id="PS50181">
    <property type="entry name" value="FBOX"/>
    <property type="match status" value="1"/>
</dbReference>
<dbReference type="Proteomes" id="UP000663832">
    <property type="component" value="Unassembled WGS sequence"/>
</dbReference>
<sequence length="323" mass="38522">MSDSFIFEQLPNEIFQELFEYFHTYELYEIFSQLNSRFNFNIKNFKYLQLILYSPEDINHRKNQFFLSKIKTLIIDHTKYLYDPIKPPLFLHIRCLILCQPTREQWNSIHPFHFPYLERLHLINSRFIYRTEQLCRLIFSDQFRYLYSCSLPHISYDINNQWTGSIHLQILCISIWDIRIYTQILHSCPNLIRLKIELSGGNNQENLPLCNTNEIHSNLRYLTVYSSNSITCELIDSILSFVPNLTRFLLRSNHQPPTHISVNKLASILESRTSKLNRINIDITVPDDLCCKEIIDTKYLLFKSYKIQSKLNRPTKLLIVDSV</sequence>
<evidence type="ECO:0000313" key="3">
    <source>
        <dbReference type="EMBL" id="CAF1577014.1"/>
    </source>
</evidence>
<dbReference type="OrthoDB" id="9974825at2759"/>
<protein>
    <recommendedName>
        <fullName evidence="1">F-box domain-containing protein</fullName>
    </recommendedName>
</protein>
<evidence type="ECO:0000259" key="1">
    <source>
        <dbReference type="PROSITE" id="PS50181"/>
    </source>
</evidence>
<evidence type="ECO:0000313" key="5">
    <source>
        <dbReference type="Proteomes" id="UP000663877"/>
    </source>
</evidence>
<evidence type="ECO:0000313" key="2">
    <source>
        <dbReference type="EMBL" id="CAF1304194.1"/>
    </source>
</evidence>
<reference evidence="2" key="1">
    <citation type="submission" date="2021-02" db="EMBL/GenBank/DDBJ databases">
        <authorList>
            <person name="Nowell W R."/>
        </authorList>
    </citation>
    <scope>NUCLEOTIDE SEQUENCE</scope>
</reference>
<comment type="caution">
    <text evidence="2">The sequence shown here is derived from an EMBL/GenBank/DDBJ whole genome shotgun (WGS) entry which is preliminary data.</text>
</comment>
<accession>A0A815DY80</accession>
<organism evidence="2 5">
    <name type="scientific">Adineta steineri</name>
    <dbReference type="NCBI Taxonomy" id="433720"/>
    <lineage>
        <taxon>Eukaryota</taxon>
        <taxon>Metazoa</taxon>
        <taxon>Spiralia</taxon>
        <taxon>Gnathifera</taxon>
        <taxon>Rotifera</taxon>
        <taxon>Eurotatoria</taxon>
        <taxon>Bdelloidea</taxon>
        <taxon>Adinetida</taxon>
        <taxon>Adinetidae</taxon>
        <taxon>Adineta</taxon>
    </lineage>
</organism>
<dbReference type="InterPro" id="IPR001810">
    <property type="entry name" value="F-box_dom"/>
</dbReference>
<dbReference type="InterPro" id="IPR032675">
    <property type="entry name" value="LRR_dom_sf"/>
</dbReference>
<name>A0A815DY80_9BILA</name>
<dbReference type="Gene3D" id="3.80.10.10">
    <property type="entry name" value="Ribonuclease Inhibitor"/>
    <property type="match status" value="1"/>
</dbReference>
<proteinExistence type="predicted"/>
<dbReference type="Proteomes" id="UP000663877">
    <property type="component" value="Unassembled WGS sequence"/>
</dbReference>
<evidence type="ECO:0000313" key="4">
    <source>
        <dbReference type="Proteomes" id="UP000663832"/>
    </source>
</evidence>
<gene>
    <name evidence="2" type="ORF">BJG266_LOCUS32450</name>
    <name evidence="3" type="ORF">QVE165_LOCUS49529</name>
</gene>
<dbReference type="EMBL" id="CAJNOI010000546">
    <property type="protein sequence ID" value="CAF1304194.1"/>
    <property type="molecule type" value="Genomic_DNA"/>
</dbReference>